<sequence length="381" mass="42863">MKLFSCFLVIAGLACSQAVLVNANLNASHIGECPQLPKRLDEPKHIGDLRVDDIRVFMALGDRQVLLFSARRSSAADMPCPQHHGRIFRQGQDPGAVTLPNAFLHYRKDQIGASVGKRLANICYGPLCPVTIHSPSIDRLNAAQSGAMAQNLRREFEYLVDQLRANKNINYEKDWKFLNLQIGSNDLCLACTALGSGDGMLSPDDYEMHIRTVLQLVRINIPRVYVNLMGNFKVSEVYQVYWSDECLPCCSRVLHRIPGVNLECACAMQGGSVGETLRARMDQRMREYNERLRRIYSDYRSVADPQFAIGLQVFDTNLLSFPDGALSNFDCFHPSEMTHGYIAKTIWNGLTLSQAERPTSISYDSKLRVRCPTANDRLRID</sequence>
<reference evidence="3" key="1">
    <citation type="journal article" date="2018" name="Nat. Microbiol.">
        <title>Leveraging single-cell genomics to expand the fungal tree of life.</title>
        <authorList>
            <person name="Ahrendt S.R."/>
            <person name="Quandt C.A."/>
            <person name="Ciobanu D."/>
            <person name="Clum A."/>
            <person name="Salamov A."/>
            <person name="Andreopoulos B."/>
            <person name="Cheng J.F."/>
            <person name="Woyke T."/>
            <person name="Pelin A."/>
            <person name="Henrissat B."/>
            <person name="Reynolds N.K."/>
            <person name="Benny G.L."/>
            <person name="Smith M.E."/>
            <person name="James T.Y."/>
            <person name="Grigoriev I.V."/>
        </authorList>
    </citation>
    <scope>NUCLEOTIDE SEQUENCE [LARGE SCALE GENOMIC DNA]</scope>
    <source>
        <strain evidence="3">RSA 1356</strain>
    </source>
</reference>
<dbReference type="STRING" id="78915.A0A4V1IW93"/>
<dbReference type="EMBL" id="KZ992823">
    <property type="protein sequence ID" value="RKP06759.1"/>
    <property type="molecule type" value="Genomic_DNA"/>
</dbReference>
<dbReference type="InterPro" id="IPR038885">
    <property type="entry name" value="PLB1"/>
</dbReference>
<proteinExistence type="predicted"/>
<organism evidence="2 3">
    <name type="scientific">Thamnocephalis sphaerospora</name>
    <dbReference type="NCBI Taxonomy" id="78915"/>
    <lineage>
        <taxon>Eukaryota</taxon>
        <taxon>Fungi</taxon>
        <taxon>Fungi incertae sedis</taxon>
        <taxon>Zoopagomycota</taxon>
        <taxon>Zoopagomycotina</taxon>
        <taxon>Zoopagomycetes</taxon>
        <taxon>Zoopagales</taxon>
        <taxon>Sigmoideomycetaceae</taxon>
        <taxon>Thamnocephalis</taxon>
    </lineage>
</organism>
<dbReference type="InterPro" id="IPR036514">
    <property type="entry name" value="SGNH_hydro_sf"/>
</dbReference>
<feature type="signal peptide" evidence="1">
    <location>
        <begin position="1"/>
        <end position="18"/>
    </location>
</feature>
<dbReference type="Gene3D" id="3.40.50.1110">
    <property type="entry name" value="SGNH hydrolase"/>
    <property type="match status" value="1"/>
</dbReference>
<feature type="chain" id="PRO_5020666748" description="SGNH hydrolase-type esterase domain-containing protein" evidence="1">
    <location>
        <begin position="19"/>
        <end position="381"/>
    </location>
</feature>
<dbReference type="PANTHER" id="PTHR21325:SF31">
    <property type="entry name" value="GH22081P-RELATED"/>
    <property type="match status" value="1"/>
</dbReference>
<dbReference type="Pfam" id="PF00657">
    <property type="entry name" value="Lipase_GDSL"/>
    <property type="match status" value="1"/>
</dbReference>
<accession>A0A4V1IW93</accession>
<dbReference type="GO" id="GO:0006644">
    <property type="term" value="P:phospholipid metabolic process"/>
    <property type="evidence" value="ECO:0007669"/>
    <property type="project" value="TreeGrafter"/>
</dbReference>
<dbReference type="PROSITE" id="PS51257">
    <property type="entry name" value="PROKAR_LIPOPROTEIN"/>
    <property type="match status" value="1"/>
</dbReference>
<evidence type="ECO:0000313" key="2">
    <source>
        <dbReference type="EMBL" id="RKP06759.1"/>
    </source>
</evidence>
<dbReference type="GO" id="GO:0004620">
    <property type="term" value="F:phospholipase activity"/>
    <property type="evidence" value="ECO:0007669"/>
    <property type="project" value="InterPro"/>
</dbReference>
<keyword evidence="3" id="KW-1185">Reference proteome</keyword>
<dbReference type="Proteomes" id="UP000271241">
    <property type="component" value="Unassembled WGS sequence"/>
</dbReference>
<dbReference type="InterPro" id="IPR001087">
    <property type="entry name" value="GDSL"/>
</dbReference>
<dbReference type="AlphaFoldDB" id="A0A4V1IW93"/>
<gene>
    <name evidence="2" type="ORF">THASP1DRAFT_18042</name>
</gene>
<dbReference type="OrthoDB" id="10265800at2759"/>
<protein>
    <recommendedName>
        <fullName evidence="4">SGNH hydrolase-type esterase domain-containing protein</fullName>
    </recommendedName>
</protein>
<evidence type="ECO:0008006" key="4">
    <source>
        <dbReference type="Google" id="ProtNLM"/>
    </source>
</evidence>
<evidence type="ECO:0000256" key="1">
    <source>
        <dbReference type="SAM" id="SignalP"/>
    </source>
</evidence>
<dbReference type="SUPFAM" id="SSF52266">
    <property type="entry name" value="SGNH hydrolase"/>
    <property type="match status" value="1"/>
</dbReference>
<keyword evidence="1" id="KW-0732">Signal</keyword>
<evidence type="ECO:0000313" key="3">
    <source>
        <dbReference type="Proteomes" id="UP000271241"/>
    </source>
</evidence>
<dbReference type="PANTHER" id="PTHR21325">
    <property type="entry name" value="PHOSPHOLIPASE B, PLB1"/>
    <property type="match status" value="1"/>
</dbReference>
<name>A0A4V1IW93_9FUNG</name>